<evidence type="ECO:0000256" key="2">
    <source>
        <dbReference type="ARBA" id="ARBA00005879"/>
    </source>
</evidence>
<evidence type="ECO:0000256" key="5">
    <source>
        <dbReference type="ARBA" id="ARBA00022679"/>
    </source>
</evidence>
<name>A0A4R2GE80_9BACT</name>
<keyword evidence="4 9" id="KW-0489">Methyltransferase</keyword>
<dbReference type="Pfam" id="PF00590">
    <property type="entry name" value="TP_methylase"/>
    <property type="match status" value="1"/>
</dbReference>
<reference evidence="9 10" key="1">
    <citation type="submission" date="2019-03" db="EMBL/GenBank/DDBJ databases">
        <title>Genomic Encyclopedia of Type Strains, Phase IV (KMG-IV): sequencing the most valuable type-strain genomes for metagenomic binning, comparative biology and taxonomic classification.</title>
        <authorList>
            <person name="Goeker M."/>
        </authorList>
    </citation>
    <scope>NUCLEOTIDE SEQUENCE [LARGE SCALE GENOMIC DNA]</scope>
    <source>
        <strain evidence="9 10">DSM 24179</strain>
    </source>
</reference>
<dbReference type="InterPro" id="IPR014776">
    <property type="entry name" value="4pyrrole_Mease_sub2"/>
</dbReference>
<comment type="pathway">
    <text evidence="1">Cofactor biosynthesis; adenosylcobalamin biosynthesis.</text>
</comment>
<dbReference type="Gene3D" id="3.40.1010.10">
    <property type="entry name" value="Cobalt-precorrin-4 Transmethylase, Domain 1"/>
    <property type="match status" value="1"/>
</dbReference>
<dbReference type="InterPro" id="IPR035996">
    <property type="entry name" value="4pyrrol_Methylase_sf"/>
</dbReference>
<dbReference type="PANTHER" id="PTHR43467:SF2">
    <property type="entry name" value="COBALT-PRECORRIN-2 C(20)-METHYLTRANSFERASE"/>
    <property type="match status" value="1"/>
</dbReference>
<sequence>MSSTLNQQNFPITGVGLGPGDAELITVKGLKALQQADVVYYPATSKNEGRTISYSLKILETYHLKAQLKPMLFPMKSQRRVEYYEIAYKAIRTDALQGLKVAVVSEGDLLFYSTFGYLLPMFKEDSIKCELIPGIPAFIHSASIGQLPLVEEQEDMTVIARPDSFSQVEQAIEEHSTVVVMKMSILKDDWAQFLKSCNRSFFYIEKAGTPEQFTTTNAAELENREMPYFSLIIFTSKN</sequence>
<evidence type="ECO:0000256" key="6">
    <source>
        <dbReference type="ARBA" id="ARBA00022691"/>
    </source>
</evidence>
<evidence type="ECO:0000313" key="10">
    <source>
        <dbReference type="Proteomes" id="UP000295221"/>
    </source>
</evidence>
<dbReference type="PIRSF" id="PIRSF036427">
    <property type="entry name" value="Precrrn-2_mtase"/>
    <property type="match status" value="1"/>
</dbReference>
<dbReference type="InterPro" id="IPR006364">
    <property type="entry name" value="CobI/CbiL/CobIJ_dom"/>
</dbReference>
<accession>A0A4R2GE80</accession>
<evidence type="ECO:0000256" key="4">
    <source>
        <dbReference type="ARBA" id="ARBA00022603"/>
    </source>
</evidence>
<dbReference type="PANTHER" id="PTHR43467">
    <property type="entry name" value="COBALT-PRECORRIN-2 C(20)-METHYLTRANSFERASE"/>
    <property type="match status" value="1"/>
</dbReference>
<dbReference type="NCBIfam" id="TIGR01467">
    <property type="entry name" value="cobI_cbiL"/>
    <property type="match status" value="1"/>
</dbReference>
<dbReference type="SUPFAM" id="SSF53790">
    <property type="entry name" value="Tetrapyrrole methylase"/>
    <property type="match status" value="1"/>
</dbReference>
<evidence type="ECO:0000256" key="7">
    <source>
        <dbReference type="PIRNR" id="PIRNR036427"/>
    </source>
</evidence>
<gene>
    <name evidence="9" type="ORF">EV194_11433</name>
</gene>
<comment type="caution">
    <text evidence="9">The sequence shown here is derived from an EMBL/GenBank/DDBJ whole genome shotgun (WGS) entry which is preliminary data.</text>
</comment>
<feature type="domain" description="Tetrapyrrole methylase" evidence="8">
    <location>
        <begin position="12"/>
        <end position="221"/>
    </location>
</feature>
<dbReference type="EMBL" id="SLWK01000014">
    <property type="protein sequence ID" value="TCO06052.1"/>
    <property type="molecule type" value="Genomic_DNA"/>
</dbReference>
<keyword evidence="3" id="KW-0169">Cobalamin biosynthesis</keyword>
<dbReference type="CDD" id="cd11645">
    <property type="entry name" value="Precorrin_2_C20_MT"/>
    <property type="match status" value="1"/>
</dbReference>
<dbReference type="GO" id="GO:0009236">
    <property type="term" value="P:cobalamin biosynthetic process"/>
    <property type="evidence" value="ECO:0007669"/>
    <property type="project" value="UniProtKB-UniRule"/>
</dbReference>
<evidence type="ECO:0000259" key="8">
    <source>
        <dbReference type="Pfam" id="PF00590"/>
    </source>
</evidence>
<dbReference type="Proteomes" id="UP000295221">
    <property type="component" value="Unassembled WGS sequence"/>
</dbReference>
<keyword evidence="5 9" id="KW-0808">Transferase</keyword>
<evidence type="ECO:0000256" key="3">
    <source>
        <dbReference type="ARBA" id="ARBA00022573"/>
    </source>
</evidence>
<dbReference type="PROSITE" id="PS00839">
    <property type="entry name" value="SUMT_1"/>
    <property type="match status" value="1"/>
</dbReference>
<evidence type="ECO:0000256" key="1">
    <source>
        <dbReference type="ARBA" id="ARBA00004953"/>
    </source>
</evidence>
<dbReference type="GO" id="GO:0032259">
    <property type="term" value="P:methylation"/>
    <property type="evidence" value="ECO:0007669"/>
    <property type="project" value="UniProtKB-KW"/>
</dbReference>
<dbReference type="GO" id="GO:0030788">
    <property type="term" value="F:precorrin-2 C20-methyltransferase activity"/>
    <property type="evidence" value="ECO:0007669"/>
    <property type="project" value="InterPro"/>
</dbReference>
<proteinExistence type="inferred from homology"/>
<dbReference type="InterPro" id="IPR000878">
    <property type="entry name" value="4pyrrol_Mease"/>
</dbReference>
<comment type="similarity">
    <text evidence="2 7">Belongs to the precorrin methyltransferase family.</text>
</comment>
<dbReference type="UniPathway" id="UPA00148"/>
<keyword evidence="10" id="KW-1185">Reference proteome</keyword>
<protein>
    <submittedName>
        <fullName evidence="9">Precorrin-2/cobalt-factor-2 C20-methyltransferase</fullName>
    </submittedName>
</protein>
<keyword evidence="6" id="KW-0949">S-adenosyl-L-methionine</keyword>
<evidence type="ECO:0000313" key="9">
    <source>
        <dbReference type="EMBL" id="TCO06052.1"/>
    </source>
</evidence>
<dbReference type="Gene3D" id="3.30.950.10">
    <property type="entry name" value="Methyltransferase, Cobalt-precorrin-4 Transmethylase, Domain 2"/>
    <property type="match status" value="1"/>
</dbReference>
<dbReference type="InterPro" id="IPR012382">
    <property type="entry name" value="CobI/CbiL"/>
</dbReference>
<dbReference type="InterPro" id="IPR014777">
    <property type="entry name" value="4pyrrole_Mease_sub1"/>
</dbReference>
<dbReference type="OrthoDB" id="9815856at2"/>
<dbReference type="AlphaFoldDB" id="A0A4R2GE80"/>
<dbReference type="InterPro" id="IPR003043">
    <property type="entry name" value="Uropor_MeTrfase_CS"/>
</dbReference>
<organism evidence="9 10">
    <name type="scientific">Natronoflexus pectinivorans</name>
    <dbReference type="NCBI Taxonomy" id="682526"/>
    <lineage>
        <taxon>Bacteria</taxon>
        <taxon>Pseudomonadati</taxon>
        <taxon>Bacteroidota</taxon>
        <taxon>Bacteroidia</taxon>
        <taxon>Marinilabiliales</taxon>
        <taxon>Marinilabiliaceae</taxon>
        <taxon>Natronoflexus</taxon>
    </lineage>
</organism>
<dbReference type="RefSeq" id="WP_132434829.1">
    <property type="nucleotide sequence ID" value="NZ_SLWK01000014.1"/>
</dbReference>